<evidence type="ECO:0000313" key="2">
    <source>
        <dbReference type="EMBL" id="TFY78340.1"/>
    </source>
</evidence>
<protein>
    <submittedName>
        <fullName evidence="2">Uncharacterized protein</fullName>
    </submittedName>
</protein>
<dbReference type="AlphaFoldDB" id="A0A4Y9ZVZ9"/>
<comment type="caution">
    <text evidence="2">The sequence shown here is derived from an EMBL/GenBank/DDBJ whole genome shotgun (WGS) entry which is preliminary data.</text>
</comment>
<evidence type="ECO:0000256" key="1">
    <source>
        <dbReference type="SAM" id="MobiDB-lite"/>
    </source>
</evidence>
<sequence>MAQRLLKAHIPPVSNRDFAEDEDSDVEDDEDSDDDERSDDDKHSDGDERSDDDEHSGDDRAKSVASASAADSEDAEAVIDSDTVKLYAWTYEDDDCESRRFSAVLPNELDKLLDWEPQDEDDIKGLPELLDLSLYHEEDGFRENPDRDIEGRRRDISALLEPYDEDERRFWLHVDGKPKFALLEVTISKDQPEAGPFVAVDISSAQYCPPEYFEPERFRPRDGDEEHYLQK</sequence>
<evidence type="ECO:0000313" key="3">
    <source>
        <dbReference type="Proteomes" id="UP000298061"/>
    </source>
</evidence>
<dbReference type="Proteomes" id="UP000298061">
    <property type="component" value="Unassembled WGS sequence"/>
</dbReference>
<proteinExistence type="predicted"/>
<gene>
    <name evidence="2" type="ORF">EWM64_g5675</name>
</gene>
<reference evidence="2 3" key="1">
    <citation type="submission" date="2019-02" db="EMBL/GenBank/DDBJ databases">
        <title>Genome sequencing of the rare red list fungi Hericium alpestre (H. flagellum).</title>
        <authorList>
            <person name="Buettner E."/>
            <person name="Kellner H."/>
        </authorList>
    </citation>
    <scope>NUCLEOTIDE SEQUENCE [LARGE SCALE GENOMIC DNA]</scope>
    <source>
        <strain evidence="2 3">DSM 108284</strain>
    </source>
</reference>
<dbReference type="EMBL" id="SFCI01000700">
    <property type="protein sequence ID" value="TFY78340.1"/>
    <property type="molecule type" value="Genomic_DNA"/>
</dbReference>
<feature type="region of interest" description="Disordered" evidence="1">
    <location>
        <begin position="1"/>
        <end position="77"/>
    </location>
</feature>
<keyword evidence="3" id="KW-1185">Reference proteome</keyword>
<feature type="compositionally biased region" description="Acidic residues" evidence="1">
    <location>
        <begin position="19"/>
        <end position="38"/>
    </location>
</feature>
<name>A0A4Y9ZVZ9_9AGAM</name>
<accession>A0A4Y9ZVZ9</accession>
<organism evidence="2 3">
    <name type="scientific">Hericium alpestre</name>
    <dbReference type="NCBI Taxonomy" id="135208"/>
    <lineage>
        <taxon>Eukaryota</taxon>
        <taxon>Fungi</taxon>
        <taxon>Dikarya</taxon>
        <taxon>Basidiomycota</taxon>
        <taxon>Agaricomycotina</taxon>
        <taxon>Agaricomycetes</taxon>
        <taxon>Russulales</taxon>
        <taxon>Hericiaceae</taxon>
        <taxon>Hericium</taxon>
    </lineage>
</organism>